<evidence type="ECO:0000313" key="1">
    <source>
        <dbReference type="EMBL" id="KAJ1938048.1"/>
    </source>
</evidence>
<evidence type="ECO:0000313" key="2">
    <source>
        <dbReference type="Proteomes" id="UP001150603"/>
    </source>
</evidence>
<organism evidence="1 2">
    <name type="scientific">Linderina macrospora</name>
    <dbReference type="NCBI Taxonomy" id="4868"/>
    <lineage>
        <taxon>Eukaryota</taxon>
        <taxon>Fungi</taxon>
        <taxon>Fungi incertae sedis</taxon>
        <taxon>Zoopagomycota</taxon>
        <taxon>Kickxellomycotina</taxon>
        <taxon>Kickxellomycetes</taxon>
        <taxon>Kickxellales</taxon>
        <taxon>Kickxellaceae</taxon>
        <taxon>Linderina</taxon>
    </lineage>
</organism>
<accession>A0ACC1J529</accession>
<proteinExistence type="predicted"/>
<sequence length="380" mass="41701">MPDFLHDKPLTVADLGNKDIFADFLINRAGWTVNRDDFIKTLKLLSDEGMQQIGALGFCWGAKLVVGAIGEDLGISAGCLIHPSALVPEDFEQVRAPILVIESRDEKDFSEEFEGVRRRFGKSVRDRYNDMHHGFAGARGDWSDEVQADRATYTTTGEKVQLGSISAYVTGSASSTRGIIINYDIFGYHANVLQLCDILGTAGFRVILPDLLDGKYLTEADLGKEGVFMEFARTRGSWAAVKGHYQTAYEYLQKNGCSKIGVIGFCWGGKMVVEALKEVEGLAGGAIVHPAMITDQDFGEIKAPLLALPSKDEPDYTEGFKKAKALAFGDKCEMVRFDDMFHGFCGARGDWSNETQAKRANDAIKLLAKFFNDVSTTASL</sequence>
<protein>
    <submittedName>
        <fullName evidence="1">Uncharacterized protein</fullName>
    </submittedName>
</protein>
<reference evidence="1" key="1">
    <citation type="submission" date="2022-07" db="EMBL/GenBank/DDBJ databases">
        <title>Phylogenomic reconstructions and comparative analyses of Kickxellomycotina fungi.</title>
        <authorList>
            <person name="Reynolds N.K."/>
            <person name="Stajich J.E."/>
            <person name="Barry K."/>
            <person name="Grigoriev I.V."/>
            <person name="Crous P."/>
            <person name="Smith M.E."/>
        </authorList>
    </citation>
    <scope>NUCLEOTIDE SEQUENCE</scope>
    <source>
        <strain evidence="1">NRRL 5244</strain>
    </source>
</reference>
<dbReference type="EMBL" id="JANBPW010003308">
    <property type="protein sequence ID" value="KAJ1938048.1"/>
    <property type="molecule type" value="Genomic_DNA"/>
</dbReference>
<gene>
    <name evidence="1" type="ORF">FBU59_004565</name>
</gene>
<comment type="caution">
    <text evidence="1">The sequence shown here is derived from an EMBL/GenBank/DDBJ whole genome shotgun (WGS) entry which is preliminary data.</text>
</comment>
<keyword evidence="2" id="KW-1185">Reference proteome</keyword>
<dbReference type="Proteomes" id="UP001150603">
    <property type="component" value="Unassembled WGS sequence"/>
</dbReference>
<name>A0ACC1J529_9FUNG</name>